<dbReference type="OrthoDB" id="8901425at2759"/>
<keyword evidence="1" id="KW-0175">Coiled coil</keyword>
<dbReference type="Gene3D" id="1.20.1170.10">
    <property type="match status" value="1"/>
</dbReference>
<feature type="coiled-coil region" evidence="1">
    <location>
        <begin position="142"/>
        <end position="201"/>
    </location>
</feature>
<accession>A0A9Q9V1G5</accession>
<protein>
    <submittedName>
        <fullName evidence="2">Restin homolog</fullName>
    </submittedName>
</protein>
<evidence type="ECO:0000256" key="1">
    <source>
        <dbReference type="SAM" id="Coils"/>
    </source>
</evidence>
<evidence type="ECO:0000313" key="2">
    <source>
        <dbReference type="RefSeq" id="XP_018930068.1"/>
    </source>
</evidence>
<sequence>MADSKEIVSSSVSSWTPEFIRELLPAAERTALLYHLSYLCLGGFPKLERLIRERALETQLLFKSSVVVLLECVITSSTLVFSLLPSLLMAVEHNEPSLAVKYLGEIRAKINDIIIAVEDIVKRYDEHNQSVASCTSDVFQEKTETEKQLTQTTEEIKSLEEAVANLEEELRKRAENINEIQKTIEEKNNELQNRIRDASSKNIGFGILTALVPFTGAIVSFIDDAVTGPGDAAQTQALNAELSRLMSEKSSLQKQESSIQVKLTDLQMQLANCKIRLGVIPSPVHLVEVQKCLSQIQQILVQLQKFWEKVGSLLDTLKEKTFVNEDLIEHLSDLKQEFVTSIEEAEKCWQRFGECCQRAQVIFSVQSKDAYKFLEMNPSSLSKDEWDEQHKSIIEKLNQISPQEMLMI</sequence>
<gene>
    <name evidence="2" type="primary">LOC109057296</name>
</gene>
<proteinExistence type="predicted"/>
<organism evidence="2">
    <name type="scientific">Cyprinus carpio</name>
    <name type="common">Common carp</name>
    <dbReference type="NCBI Taxonomy" id="7962"/>
    <lineage>
        <taxon>Eukaryota</taxon>
        <taxon>Metazoa</taxon>
        <taxon>Chordata</taxon>
        <taxon>Craniata</taxon>
        <taxon>Vertebrata</taxon>
        <taxon>Euteleostomi</taxon>
        <taxon>Actinopterygii</taxon>
        <taxon>Neopterygii</taxon>
        <taxon>Teleostei</taxon>
        <taxon>Ostariophysi</taxon>
        <taxon>Cypriniformes</taxon>
        <taxon>Cyprinidae</taxon>
        <taxon>Cyprininae</taxon>
        <taxon>Cyprinus</taxon>
    </lineage>
</organism>
<dbReference type="RefSeq" id="XP_018930068.1">
    <property type="nucleotide sequence ID" value="XM_019074523.2"/>
</dbReference>
<reference evidence="2" key="1">
    <citation type="submission" date="2025-08" db="UniProtKB">
        <authorList>
            <consortium name="RefSeq"/>
        </authorList>
    </citation>
    <scope>IDENTIFICATION</scope>
    <source>
        <tissue evidence="2">Muscle</tissue>
    </source>
</reference>
<dbReference type="KEGG" id="ccar:109057296"/>
<dbReference type="GeneID" id="109057296"/>
<dbReference type="AlphaFoldDB" id="A0A9Q9V1G5"/>
<dbReference type="Proteomes" id="UP001155660">
    <property type="component" value="Chromosome B24"/>
</dbReference>
<name>A0A9Q9V1G5_CYPCA</name>